<protein>
    <submittedName>
        <fullName evidence="2">Uncharacterized protein</fullName>
    </submittedName>
</protein>
<keyword evidence="3" id="KW-1185">Reference proteome</keyword>
<proteinExistence type="predicted"/>
<evidence type="ECO:0000313" key="3">
    <source>
        <dbReference type="Proteomes" id="UP000006591"/>
    </source>
</evidence>
<dbReference type="Proteomes" id="UP000006591">
    <property type="component" value="Chromosome 7"/>
</dbReference>
<feature type="region of interest" description="Disordered" evidence="1">
    <location>
        <begin position="1"/>
        <end position="50"/>
    </location>
</feature>
<name>A0A0E0I3V4_ORYNI</name>
<organism evidence="2">
    <name type="scientific">Oryza nivara</name>
    <name type="common">Indian wild rice</name>
    <name type="synonym">Oryza sativa f. spontanea</name>
    <dbReference type="NCBI Taxonomy" id="4536"/>
    <lineage>
        <taxon>Eukaryota</taxon>
        <taxon>Viridiplantae</taxon>
        <taxon>Streptophyta</taxon>
        <taxon>Embryophyta</taxon>
        <taxon>Tracheophyta</taxon>
        <taxon>Spermatophyta</taxon>
        <taxon>Magnoliopsida</taxon>
        <taxon>Liliopsida</taxon>
        <taxon>Poales</taxon>
        <taxon>Poaceae</taxon>
        <taxon>BOP clade</taxon>
        <taxon>Oryzoideae</taxon>
        <taxon>Oryzeae</taxon>
        <taxon>Oryzinae</taxon>
        <taxon>Oryza</taxon>
    </lineage>
</organism>
<reference evidence="2" key="2">
    <citation type="submission" date="2018-04" db="EMBL/GenBank/DDBJ databases">
        <title>OnivRS2 (Oryza nivara Reference Sequence Version 2).</title>
        <authorList>
            <person name="Zhang J."/>
            <person name="Kudrna D."/>
            <person name="Lee S."/>
            <person name="Talag J."/>
            <person name="Rajasekar S."/>
            <person name="Welchert J."/>
            <person name="Hsing Y.-I."/>
            <person name="Wing R.A."/>
        </authorList>
    </citation>
    <scope>NUCLEOTIDE SEQUENCE [LARGE SCALE GENOMIC DNA]</scope>
    <source>
        <strain evidence="2">SL10</strain>
    </source>
</reference>
<evidence type="ECO:0000256" key="1">
    <source>
        <dbReference type="SAM" id="MobiDB-lite"/>
    </source>
</evidence>
<reference evidence="2" key="1">
    <citation type="submission" date="2015-04" db="UniProtKB">
        <authorList>
            <consortium name="EnsemblPlants"/>
        </authorList>
    </citation>
    <scope>IDENTIFICATION</scope>
    <source>
        <strain evidence="2">SL10</strain>
    </source>
</reference>
<evidence type="ECO:0000313" key="2">
    <source>
        <dbReference type="EnsemblPlants" id="ONIVA07G21240.1"/>
    </source>
</evidence>
<dbReference type="AlphaFoldDB" id="A0A0E0I3V4"/>
<sequence length="105" mass="11659">MPRSGRPLPISLPLDPLPLPDLAGGEWSVKTKEGGGGDDAVEEEDEGKARWRKGRRALDPSGGGGVMCEQRSSVAGGKWRIRRWLVHVLYRQRIFSLAVLLRMRL</sequence>
<dbReference type="Gramene" id="ONIVA07G21240.1">
    <property type="protein sequence ID" value="ONIVA07G21240.1"/>
    <property type="gene ID" value="ONIVA07G21240"/>
</dbReference>
<dbReference type="EnsemblPlants" id="ONIVA07G21240.1">
    <property type="protein sequence ID" value="ONIVA07G21240.1"/>
    <property type="gene ID" value="ONIVA07G21240"/>
</dbReference>
<dbReference type="HOGENOM" id="CLU_2240688_0_0_1"/>
<accession>A0A0E0I3V4</accession>